<evidence type="ECO:0000256" key="1">
    <source>
        <dbReference type="ARBA" id="ARBA00023186"/>
    </source>
</evidence>
<dbReference type="InterPro" id="IPR036869">
    <property type="entry name" value="J_dom_sf"/>
</dbReference>
<dbReference type="InterPro" id="IPR018253">
    <property type="entry name" value="DnaJ_domain_CS"/>
</dbReference>
<dbReference type="InterPro" id="IPR001623">
    <property type="entry name" value="DnaJ_domain"/>
</dbReference>
<feature type="region of interest" description="Disordered" evidence="2">
    <location>
        <begin position="223"/>
        <end position="260"/>
    </location>
</feature>
<protein>
    <submittedName>
        <fullName evidence="4">DnaJ-domain-containing protein</fullName>
    </submittedName>
</protein>
<evidence type="ECO:0000259" key="3">
    <source>
        <dbReference type="PROSITE" id="PS50076"/>
    </source>
</evidence>
<dbReference type="SUPFAM" id="SSF46565">
    <property type="entry name" value="Chaperone J-domain"/>
    <property type="match status" value="1"/>
</dbReference>
<dbReference type="PRINTS" id="PR00625">
    <property type="entry name" value="JDOMAIN"/>
</dbReference>
<keyword evidence="5" id="KW-1185">Reference proteome</keyword>
<organism evidence="4 5">
    <name type="scientific">Gymnopus androsaceus JB14</name>
    <dbReference type="NCBI Taxonomy" id="1447944"/>
    <lineage>
        <taxon>Eukaryota</taxon>
        <taxon>Fungi</taxon>
        <taxon>Dikarya</taxon>
        <taxon>Basidiomycota</taxon>
        <taxon>Agaricomycotina</taxon>
        <taxon>Agaricomycetes</taxon>
        <taxon>Agaricomycetidae</taxon>
        <taxon>Agaricales</taxon>
        <taxon>Marasmiineae</taxon>
        <taxon>Omphalotaceae</taxon>
        <taxon>Gymnopus</taxon>
    </lineage>
</organism>
<evidence type="ECO:0000256" key="2">
    <source>
        <dbReference type="SAM" id="MobiDB-lite"/>
    </source>
</evidence>
<accession>A0A6A4I296</accession>
<reference evidence="4" key="1">
    <citation type="journal article" date="2019" name="Environ. Microbiol.">
        <title>Fungal ecological strategies reflected in gene transcription - a case study of two litter decomposers.</title>
        <authorList>
            <person name="Barbi F."/>
            <person name="Kohler A."/>
            <person name="Barry K."/>
            <person name="Baskaran P."/>
            <person name="Daum C."/>
            <person name="Fauchery L."/>
            <person name="Ihrmark K."/>
            <person name="Kuo A."/>
            <person name="LaButti K."/>
            <person name="Lipzen A."/>
            <person name="Morin E."/>
            <person name="Grigoriev I.V."/>
            <person name="Henrissat B."/>
            <person name="Lindahl B."/>
            <person name="Martin F."/>
        </authorList>
    </citation>
    <scope>NUCLEOTIDE SEQUENCE</scope>
    <source>
        <strain evidence="4">JB14</strain>
    </source>
</reference>
<gene>
    <name evidence="4" type="ORF">BT96DRAFT_1017314</name>
</gene>
<dbReference type="PANTHER" id="PTHR44145:SF3">
    <property type="entry name" value="DNAJ HOMOLOG SUBFAMILY A MEMBER 3, MITOCHONDRIAL"/>
    <property type="match status" value="1"/>
</dbReference>
<dbReference type="SMART" id="SM00271">
    <property type="entry name" value="DnaJ"/>
    <property type="match status" value="1"/>
</dbReference>
<feature type="compositionally biased region" description="Polar residues" evidence="2">
    <location>
        <begin position="137"/>
        <end position="168"/>
    </location>
</feature>
<dbReference type="Proteomes" id="UP000799118">
    <property type="component" value="Unassembled WGS sequence"/>
</dbReference>
<feature type="compositionally biased region" description="Polar residues" evidence="2">
    <location>
        <begin position="223"/>
        <end position="234"/>
    </location>
</feature>
<dbReference type="Gene3D" id="1.10.287.110">
    <property type="entry name" value="DnaJ domain"/>
    <property type="match status" value="1"/>
</dbReference>
<dbReference type="PROSITE" id="PS50076">
    <property type="entry name" value="DNAJ_2"/>
    <property type="match status" value="1"/>
</dbReference>
<name>A0A6A4I296_9AGAR</name>
<dbReference type="Pfam" id="PF00226">
    <property type="entry name" value="DnaJ"/>
    <property type="match status" value="1"/>
</dbReference>
<dbReference type="PANTHER" id="PTHR44145">
    <property type="entry name" value="DNAJ HOMOLOG SUBFAMILY A MEMBER 3, MITOCHONDRIAL"/>
    <property type="match status" value="1"/>
</dbReference>
<evidence type="ECO:0000313" key="4">
    <source>
        <dbReference type="EMBL" id="KAE9402915.1"/>
    </source>
</evidence>
<dbReference type="CDD" id="cd06257">
    <property type="entry name" value="DnaJ"/>
    <property type="match status" value="1"/>
</dbReference>
<feature type="compositionally biased region" description="Low complexity" evidence="2">
    <location>
        <begin position="99"/>
        <end position="112"/>
    </location>
</feature>
<dbReference type="OrthoDB" id="445556at2759"/>
<dbReference type="PROSITE" id="PS00636">
    <property type="entry name" value="DNAJ_1"/>
    <property type="match status" value="1"/>
</dbReference>
<sequence>MLTSSTLSLNLLQKCRAFSVSARWLDHYKTLGVGPQASKAQIKSHFYQLSKKHHPDVSKDPKSKEIFAAMSAAYSVLNDDRERRAYDKKIRQEHRPSSPHNHANAHPAANHNGEWSRRRPGATYAWARRQPPPPPRHTSSPNTARPSGHSSTQKDPSGYASASATHANVATDGGKSLFRRRTEALHREREKIEAVSSTLRALQVFLALVLISVFAAPSMGVTRTTYLPSGQLNQRRSDEESTTDTKEDSDPTFHTAFKPD</sequence>
<dbReference type="InterPro" id="IPR051938">
    <property type="entry name" value="Apopto_cytoskel_mod"/>
</dbReference>
<feature type="compositionally biased region" description="Basic and acidic residues" evidence="2">
    <location>
        <begin position="235"/>
        <end position="260"/>
    </location>
</feature>
<proteinExistence type="predicted"/>
<feature type="region of interest" description="Disordered" evidence="2">
    <location>
        <begin position="90"/>
        <end position="175"/>
    </location>
</feature>
<dbReference type="EMBL" id="ML769430">
    <property type="protein sequence ID" value="KAE9402915.1"/>
    <property type="molecule type" value="Genomic_DNA"/>
</dbReference>
<dbReference type="AlphaFoldDB" id="A0A6A4I296"/>
<evidence type="ECO:0000313" key="5">
    <source>
        <dbReference type="Proteomes" id="UP000799118"/>
    </source>
</evidence>
<keyword evidence="1" id="KW-0143">Chaperone</keyword>
<feature type="domain" description="J" evidence="3">
    <location>
        <begin position="26"/>
        <end position="90"/>
    </location>
</feature>